<dbReference type="Gene3D" id="3.40.50.300">
    <property type="entry name" value="P-loop containing nucleotide triphosphate hydrolases"/>
    <property type="match status" value="1"/>
</dbReference>
<dbReference type="InterPro" id="IPR050093">
    <property type="entry name" value="ABC_SmlMolc_Importer"/>
</dbReference>
<evidence type="ECO:0000313" key="6">
    <source>
        <dbReference type="EMBL" id="PTM96279.1"/>
    </source>
</evidence>
<dbReference type="PROSITE" id="PS00211">
    <property type="entry name" value="ABC_TRANSPORTER_1"/>
    <property type="match status" value="1"/>
</dbReference>
<dbReference type="InterPro" id="IPR027417">
    <property type="entry name" value="P-loop_NTPase"/>
</dbReference>
<dbReference type="InterPro" id="IPR003593">
    <property type="entry name" value="AAA+_ATPase"/>
</dbReference>
<name>A0A2T5BBD4_MYCDI</name>
<comment type="similarity">
    <text evidence="1">Belongs to the ABC transporter superfamily.</text>
</comment>
<dbReference type="RefSeq" id="WP_108002348.1">
    <property type="nucleotide sequence ID" value="NZ_JBHEEX010000002.1"/>
</dbReference>
<comment type="caution">
    <text evidence="6">The sequence shown here is derived from an EMBL/GenBank/DDBJ whole genome shotgun (WGS) entry which is preliminary data.</text>
</comment>
<protein>
    <submittedName>
        <fullName evidence="6">Putative spermidine/putrescine transport system ATP-binding protein</fullName>
    </submittedName>
</protein>
<evidence type="ECO:0000256" key="1">
    <source>
        <dbReference type="ARBA" id="ARBA00005417"/>
    </source>
</evidence>
<evidence type="ECO:0000313" key="7">
    <source>
        <dbReference type="Proteomes" id="UP000241247"/>
    </source>
</evidence>
<dbReference type="GO" id="GO:0016887">
    <property type="term" value="F:ATP hydrolysis activity"/>
    <property type="evidence" value="ECO:0007669"/>
    <property type="project" value="InterPro"/>
</dbReference>
<dbReference type="GO" id="GO:0022857">
    <property type="term" value="F:transmembrane transporter activity"/>
    <property type="evidence" value="ECO:0007669"/>
    <property type="project" value="InterPro"/>
</dbReference>
<dbReference type="Pfam" id="PF08402">
    <property type="entry name" value="TOBE_2"/>
    <property type="match status" value="1"/>
</dbReference>
<gene>
    <name evidence="6" type="ORF">C7449_103293</name>
</gene>
<dbReference type="InterPro" id="IPR008995">
    <property type="entry name" value="Mo/tungstate-bd_C_term_dom"/>
</dbReference>
<sequence length="368" mass="39513">MNISAPIAAERLVPHGGQPHIRVSNIRKAFGGSAAVDDVSLDLGQGEFVSLLGASGCGKTTLLRIIAGFVSADSGRVLRAGNDVTGLPPSKRQMGFVFQSYALFPTKTVADNIGFSDAIKSTPRAEMRARVRELATLVELDHLLDRYPHELSGGQQQRVALARALASRPEVLLLDEPMSALDARIRAKLRTDLRVLVNRLGLTTLYVTHDQEEAFALSDRIAVMANGRIEQVGTPSEIYHRPKTRFVAEFVGVSNVIEGVAVRSGIEADGEVWPANLPSTTPLNSRATAIYRPEHLGIAAPDQPGFAGRIVTTTFCGAHLRLQVKLESGRTVVADRPSAESDLVLRPGLPVRVQPSAAHCCVLPDGNC</sequence>
<dbReference type="AlphaFoldDB" id="A0A2T5BBD4"/>
<dbReference type="GO" id="GO:0005524">
    <property type="term" value="F:ATP binding"/>
    <property type="evidence" value="ECO:0007669"/>
    <property type="project" value="UniProtKB-KW"/>
</dbReference>
<keyword evidence="2" id="KW-0813">Transport</keyword>
<dbReference type="InterPro" id="IPR003439">
    <property type="entry name" value="ABC_transporter-like_ATP-bd"/>
</dbReference>
<feature type="domain" description="ABC transporter" evidence="5">
    <location>
        <begin position="21"/>
        <end position="251"/>
    </location>
</feature>
<keyword evidence="7" id="KW-1185">Reference proteome</keyword>
<dbReference type="PROSITE" id="PS50893">
    <property type="entry name" value="ABC_TRANSPORTER_2"/>
    <property type="match status" value="1"/>
</dbReference>
<dbReference type="InterPro" id="IPR017871">
    <property type="entry name" value="ABC_transporter-like_CS"/>
</dbReference>
<dbReference type="Pfam" id="PF00005">
    <property type="entry name" value="ABC_tran"/>
    <property type="match status" value="1"/>
</dbReference>
<keyword evidence="3" id="KW-0547">Nucleotide-binding</keyword>
<dbReference type="EMBL" id="PZZZ01000003">
    <property type="protein sequence ID" value="PTM96279.1"/>
    <property type="molecule type" value="Genomic_DNA"/>
</dbReference>
<dbReference type="OrthoDB" id="9802264at2"/>
<dbReference type="SUPFAM" id="SSF50331">
    <property type="entry name" value="MOP-like"/>
    <property type="match status" value="1"/>
</dbReference>
<proteinExistence type="inferred from homology"/>
<evidence type="ECO:0000256" key="3">
    <source>
        <dbReference type="ARBA" id="ARBA00022741"/>
    </source>
</evidence>
<dbReference type="PANTHER" id="PTHR42781">
    <property type="entry name" value="SPERMIDINE/PUTRESCINE IMPORT ATP-BINDING PROTEIN POTA"/>
    <property type="match status" value="1"/>
</dbReference>
<evidence type="ECO:0000256" key="4">
    <source>
        <dbReference type="ARBA" id="ARBA00022840"/>
    </source>
</evidence>
<dbReference type="SMART" id="SM00382">
    <property type="entry name" value="AAA"/>
    <property type="match status" value="1"/>
</dbReference>
<evidence type="ECO:0000256" key="2">
    <source>
        <dbReference type="ARBA" id="ARBA00022448"/>
    </source>
</evidence>
<dbReference type="Proteomes" id="UP000241247">
    <property type="component" value="Unassembled WGS sequence"/>
</dbReference>
<organism evidence="6 7">
    <name type="scientific">Mycoplana dimorpha</name>
    <dbReference type="NCBI Taxonomy" id="28320"/>
    <lineage>
        <taxon>Bacteria</taxon>
        <taxon>Pseudomonadati</taxon>
        <taxon>Pseudomonadota</taxon>
        <taxon>Alphaproteobacteria</taxon>
        <taxon>Hyphomicrobiales</taxon>
        <taxon>Rhizobiaceae</taxon>
        <taxon>Mycoplana</taxon>
    </lineage>
</organism>
<dbReference type="GO" id="GO:0043190">
    <property type="term" value="C:ATP-binding cassette (ABC) transporter complex"/>
    <property type="evidence" value="ECO:0007669"/>
    <property type="project" value="InterPro"/>
</dbReference>
<reference evidence="6 7" key="1">
    <citation type="submission" date="2018-04" db="EMBL/GenBank/DDBJ databases">
        <title>Genomic Encyclopedia of Type Strains, Phase IV (KMG-IV): sequencing the most valuable type-strain genomes for metagenomic binning, comparative biology and taxonomic classification.</title>
        <authorList>
            <person name="Goeker M."/>
        </authorList>
    </citation>
    <scope>NUCLEOTIDE SEQUENCE [LARGE SCALE GENOMIC DNA]</scope>
    <source>
        <strain evidence="6 7">DSM 7138</strain>
    </source>
</reference>
<dbReference type="GO" id="GO:0015697">
    <property type="term" value="P:quaternary ammonium group transport"/>
    <property type="evidence" value="ECO:0007669"/>
    <property type="project" value="UniProtKB-ARBA"/>
</dbReference>
<accession>A0A2T5BBD4</accession>
<dbReference type="PANTHER" id="PTHR42781:SF4">
    <property type="entry name" value="SPERMIDINE_PUTRESCINE IMPORT ATP-BINDING PROTEIN POTA"/>
    <property type="match status" value="1"/>
</dbReference>
<dbReference type="FunFam" id="3.40.50.300:FF:000425">
    <property type="entry name" value="Probable ABC transporter, ATP-binding subunit"/>
    <property type="match status" value="1"/>
</dbReference>
<dbReference type="InterPro" id="IPR013611">
    <property type="entry name" value="Transp-assoc_OB_typ2"/>
</dbReference>
<evidence type="ECO:0000259" key="5">
    <source>
        <dbReference type="PROSITE" id="PS50893"/>
    </source>
</evidence>
<dbReference type="Gene3D" id="2.40.50.100">
    <property type="match status" value="1"/>
</dbReference>
<keyword evidence="4 6" id="KW-0067">ATP-binding</keyword>
<dbReference type="SUPFAM" id="SSF52540">
    <property type="entry name" value="P-loop containing nucleoside triphosphate hydrolases"/>
    <property type="match status" value="1"/>
</dbReference>